<comment type="caution">
    <text evidence="3">The sequence shown here is derived from an EMBL/GenBank/DDBJ whole genome shotgun (WGS) entry which is preliminary data.</text>
</comment>
<dbReference type="InterPro" id="IPR015797">
    <property type="entry name" value="NUDIX_hydrolase-like_dom_sf"/>
</dbReference>
<dbReference type="STRING" id="1440053.GCA_000718095_06679"/>
<dbReference type="Proteomes" id="UP000245992">
    <property type="component" value="Unassembled WGS sequence"/>
</dbReference>
<dbReference type="PROSITE" id="PS51462">
    <property type="entry name" value="NUDIX"/>
    <property type="match status" value="1"/>
</dbReference>
<dbReference type="SUPFAM" id="SSF55811">
    <property type="entry name" value="Nudix"/>
    <property type="match status" value="1"/>
</dbReference>
<dbReference type="Gene3D" id="3.90.79.10">
    <property type="entry name" value="Nucleoside Triphosphate Pyrophosphohydrolase"/>
    <property type="match status" value="1"/>
</dbReference>
<dbReference type="AlphaFoldDB" id="A0A2T7TBR7"/>
<dbReference type="InterPro" id="IPR000086">
    <property type="entry name" value="NUDIX_hydrolase_dom"/>
</dbReference>
<evidence type="ECO:0000313" key="3">
    <source>
        <dbReference type="EMBL" id="PVE12558.1"/>
    </source>
</evidence>
<organism evidence="3 4">
    <name type="scientific">Streptomyces scopuliridis RB72</name>
    <dbReference type="NCBI Taxonomy" id="1440053"/>
    <lineage>
        <taxon>Bacteria</taxon>
        <taxon>Bacillati</taxon>
        <taxon>Actinomycetota</taxon>
        <taxon>Actinomycetes</taxon>
        <taxon>Kitasatosporales</taxon>
        <taxon>Streptomycetaceae</taxon>
        <taxon>Streptomyces</taxon>
    </lineage>
</organism>
<feature type="region of interest" description="Disordered" evidence="1">
    <location>
        <begin position="17"/>
        <end position="36"/>
    </location>
</feature>
<dbReference type="OrthoDB" id="5417595at2"/>
<dbReference type="PANTHER" id="PTHR43222">
    <property type="entry name" value="NUDIX HYDROLASE 23"/>
    <property type="match status" value="1"/>
</dbReference>
<accession>A0A2T7TBR7</accession>
<protein>
    <submittedName>
        <fullName evidence="3">NUDIX hydrolase</fullName>
    </submittedName>
</protein>
<keyword evidence="3" id="KW-0378">Hydrolase</keyword>
<evidence type="ECO:0000313" key="4">
    <source>
        <dbReference type="Proteomes" id="UP000245992"/>
    </source>
</evidence>
<feature type="domain" description="Nudix hydrolase" evidence="2">
    <location>
        <begin position="64"/>
        <end position="193"/>
    </location>
</feature>
<evidence type="ECO:0000259" key="2">
    <source>
        <dbReference type="PROSITE" id="PS51462"/>
    </source>
</evidence>
<proteinExistence type="predicted"/>
<keyword evidence="4" id="KW-1185">Reference proteome</keyword>
<name>A0A2T7TBR7_9ACTN</name>
<gene>
    <name evidence="3" type="ORF">Y717_32095</name>
</gene>
<reference evidence="3 4" key="1">
    <citation type="submission" date="2013-12" db="EMBL/GenBank/DDBJ databases">
        <title>Annotated genome of Streptomyces scopuliridis.</title>
        <authorList>
            <person name="Olson J.B."/>
        </authorList>
    </citation>
    <scope>NUCLEOTIDE SEQUENCE [LARGE SCALE GENOMIC DNA]</scope>
    <source>
        <strain evidence="3 4">RB72</strain>
    </source>
</reference>
<sequence length="204" mass="21622">MGTFVYQLRGPRGRAIGYSPRVSESQKKPAGAHSHCGSCGTPYPPGAGWPRTCAACGATAYLNPLPVAVALLPVTDEKGTALVVITRAIEPAYGALALPGGFIDRTEDWRHAVVRELREETSIEAPAHDVRLADALSSPDGHLLLFGLLPARPADRLPPSAPTEETAGWQLLRGPAELAFPLHTVAVRAWFAGRYGTEGAGARR</sequence>
<dbReference type="EMBL" id="AZSP01000076">
    <property type="protein sequence ID" value="PVE12558.1"/>
    <property type="molecule type" value="Genomic_DNA"/>
</dbReference>
<dbReference type="PANTHER" id="PTHR43222:SF12">
    <property type="entry name" value="NUDIX HYDROLASE"/>
    <property type="match status" value="1"/>
</dbReference>
<evidence type="ECO:0000256" key="1">
    <source>
        <dbReference type="SAM" id="MobiDB-lite"/>
    </source>
</evidence>
<dbReference type="Pfam" id="PF00293">
    <property type="entry name" value="NUDIX"/>
    <property type="match status" value="1"/>
</dbReference>
<dbReference type="GO" id="GO:0016787">
    <property type="term" value="F:hydrolase activity"/>
    <property type="evidence" value="ECO:0007669"/>
    <property type="project" value="UniProtKB-KW"/>
</dbReference>